<dbReference type="Gene3D" id="1.10.1200.10">
    <property type="entry name" value="ACP-like"/>
    <property type="match status" value="1"/>
</dbReference>
<dbReference type="Pfam" id="PF00550">
    <property type="entry name" value="PP-binding"/>
    <property type="match status" value="1"/>
</dbReference>
<evidence type="ECO:0000313" key="5">
    <source>
        <dbReference type="EMBL" id="MFM0523293.1"/>
    </source>
</evidence>
<keyword evidence="2" id="KW-0596">Phosphopantetheine</keyword>
<evidence type="ECO:0000256" key="2">
    <source>
        <dbReference type="ARBA" id="ARBA00022450"/>
    </source>
</evidence>
<comment type="caution">
    <text evidence="5">The sequence shown here is derived from an EMBL/GenBank/DDBJ whole genome shotgun (WGS) entry which is preliminary data.</text>
</comment>
<dbReference type="SUPFAM" id="SSF47336">
    <property type="entry name" value="ACP-like"/>
    <property type="match status" value="1"/>
</dbReference>
<dbReference type="PROSITE" id="PS50075">
    <property type="entry name" value="CARRIER"/>
    <property type="match status" value="1"/>
</dbReference>
<sequence length="455" mass="50593">MYRTGDLARYRADGNIEFLGRNDHQVKIRGFRIELGEIEAQIASHPAVREAVVIARARQQDQQLVAYVTLVSEIDTSALREHLDSRLPDYMAPSAFVVLDALPLTPNGKLDRRALPDPQWQDLAAYVAPRTSIEHSLAECFASVLGLERVSVFDNFFSLGGHSLLATQLVSRLREALSIELPLRTLFDAPSVASLAEALSLDEPSAGTLPPLEAGPRPAHVPLSFAQERLWFLEQLNPGQSTYHIPIALRLHGALDVRAFHAALNALVARHESLRTSFAQHDGQAVQHIAPTLELALPLIDAHATDVQRLAQDEACRPFELQRGPLLRAQLLRLEEDEHVLLFTMHHIVSDGWSTGVLVRELGACYTAALRNEPLALPPLAVQYADYTLWQRDWLAGAELERQTQYWRNQLAELAPLDLPTDRPRPAQISGRGATLPFALNAELSERLHALAQRE</sequence>
<dbReference type="EMBL" id="JAQQDB010000102">
    <property type="protein sequence ID" value="MFM0523293.1"/>
    <property type="molecule type" value="Genomic_DNA"/>
</dbReference>
<dbReference type="CDD" id="cd19531">
    <property type="entry name" value="LCL_NRPS-like"/>
    <property type="match status" value="1"/>
</dbReference>
<dbReference type="SUPFAM" id="SSF56801">
    <property type="entry name" value="Acetyl-CoA synthetase-like"/>
    <property type="match status" value="1"/>
</dbReference>
<dbReference type="InterPro" id="IPR001242">
    <property type="entry name" value="Condensation_dom"/>
</dbReference>
<keyword evidence="6" id="KW-1185">Reference proteome</keyword>
<dbReference type="Gene3D" id="3.40.50.12780">
    <property type="entry name" value="N-terminal domain of ligase-like"/>
    <property type="match status" value="1"/>
</dbReference>
<dbReference type="PROSITE" id="PS00012">
    <property type="entry name" value="PHOSPHOPANTETHEINE"/>
    <property type="match status" value="1"/>
</dbReference>
<dbReference type="Proteomes" id="UP001629462">
    <property type="component" value="Unassembled WGS sequence"/>
</dbReference>
<reference evidence="5 6" key="1">
    <citation type="journal article" date="2024" name="Chem. Sci.">
        <title>Discovery of megapolipeptins by genome mining of a Burkholderiales bacteria collection.</title>
        <authorList>
            <person name="Paulo B.S."/>
            <person name="Recchia M.J.J."/>
            <person name="Lee S."/>
            <person name="Fergusson C.H."/>
            <person name="Romanowski S.B."/>
            <person name="Hernandez A."/>
            <person name="Krull N."/>
            <person name="Liu D.Y."/>
            <person name="Cavanagh H."/>
            <person name="Bos A."/>
            <person name="Gray C.A."/>
            <person name="Murphy B.T."/>
            <person name="Linington R.G."/>
            <person name="Eustaquio A.S."/>
        </authorList>
    </citation>
    <scope>NUCLEOTIDE SEQUENCE [LARGE SCALE GENOMIC DNA]</scope>
    <source>
        <strain evidence="5 6">RL17-374-BIF-D</strain>
    </source>
</reference>
<dbReference type="Pfam" id="PF13193">
    <property type="entry name" value="AMP-binding_C"/>
    <property type="match status" value="1"/>
</dbReference>
<proteinExistence type="predicted"/>
<evidence type="ECO:0000313" key="6">
    <source>
        <dbReference type="Proteomes" id="UP001629462"/>
    </source>
</evidence>
<dbReference type="InterPro" id="IPR045851">
    <property type="entry name" value="AMP-bd_C_sf"/>
</dbReference>
<feature type="domain" description="Carrier" evidence="4">
    <location>
        <begin position="128"/>
        <end position="203"/>
    </location>
</feature>
<dbReference type="Gene3D" id="3.30.300.30">
    <property type="match status" value="1"/>
</dbReference>
<dbReference type="Gene3D" id="3.30.559.10">
    <property type="entry name" value="Chloramphenicol acetyltransferase-like domain"/>
    <property type="match status" value="1"/>
</dbReference>
<evidence type="ECO:0000259" key="4">
    <source>
        <dbReference type="PROSITE" id="PS50075"/>
    </source>
</evidence>
<feature type="non-terminal residue" evidence="5">
    <location>
        <position position="455"/>
    </location>
</feature>
<protein>
    <submittedName>
        <fullName evidence="5">Condensation domain-containing protein</fullName>
    </submittedName>
</protein>
<dbReference type="InterPro" id="IPR036736">
    <property type="entry name" value="ACP-like_sf"/>
</dbReference>
<dbReference type="InterPro" id="IPR009081">
    <property type="entry name" value="PP-bd_ACP"/>
</dbReference>
<keyword evidence="3" id="KW-0597">Phosphoprotein</keyword>
<dbReference type="InterPro" id="IPR006162">
    <property type="entry name" value="Ppantetheine_attach_site"/>
</dbReference>
<gene>
    <name evidence="5" type="ORF">PQR08_38390</name>
</gene>
<dbReference type="InterPro" id="IPR023213">
    <property type="entry name" value="CAT-like_dom_sf"/>
</dbReference>
<dbReference type="InterPro" id="IPR042099">
    <property type="entry name" value="ANL_N_sf"/>
</dbReference>
<dbReference type="Pfam" id="PF00668">
    <property type="entry name" value="Condensation"/>
    <property type="match status" value="1"/>
</dbReference>
<dbReference type="Gene3D" id="3.30.559.30">
    <property type="entry name" value="Nonribosomal peptide synthetase, condensation domain"/>
    <property type="match status" value="1"/>
</dbReference>
<dbReference type="PANTHER" id="PTHR45527:SF1">
    <property type="entry name" value="FATTY ACID SYNTHASE"/>
    <property type="match status" value="1"/>
</dbReference>
<dbReference type="InterPro" id="IPR025110">
    <property type="entry name" value="AMP-bd_C"/>
</dbReference>
<organism evidence="5 6">
    <name type="scientific">Caballeronia jiangsuensis</name>
    <dbReference type="NCBI Taxonomy" id="1458357"/>
    <lineage>
        <taxon>Bacteria</taxon>
        <taxon>Pseudomonadati</taxon>
        <taxon>Pseudomonadota</taxon>
        <taxon>Betaproteobacteria</taxon>
        <taxon>Burkholderiales</taxon>
        <taxon>Burkholderiaceae</taxon>
        <taxon>Caballeronia</taxon>
    </lineage>
</organism>
<dbReference type="InterPro" id="IPR020806">
    <property type="entry name" value="PKS_PP-bd"/>
</dbReference>
<name>A0ABW9CXL6_9BURK</name>
<evidence type="ECO:0000256" key="3">
    <source>
        <dbReference type="ARBA" id="ARBA00022553"/>
    </source>
</evidence>
<dbReference type="RefSeq" id="WP_408164461.1">
    <property type="nucleotide sequence ID" value="NZ_JAQQDB010000102.1"/>
</dbReference>
<evidence type="ECO:0000256" key="1">
    <source>
        <dbReference type="ARBA" id="ARBA00001957"/>
    </source>
</evidence>
<dbReference type="SUPFAM" id="SSF52777">
    <property type="entry name" value="CoA-dependent acyltransferases"/>
    <property type="match status" value="2"/>
</dbReference>
<accession>A0ABW9CXL6</accession>
<dbReference type="SMART" id="SM00823">
    <property type="entry name" value="PKS_PP"/>
    <property type="match status" value="1"/>
</dbReference>
<dbReference type="PANTHER" id="PTHR45527">
    <property type="entry name" value="NONRIBOSOMAL PEPTIDE SYNTHETASE"/>
    <property type="match status" value="1"/>
</dbReference>
<comment type="cofactor">
    <cofactor evidence="1">
        <name>pantetheine 4'-phosphate</name>
        <dbReference type="ChEBI" id="CHEBI:47942"/>
    </cofactor>
</comment>